<evidence type="ECO:0000259" key="7">
    <source>
        <dbReference type="Pfam" id="PF01939"/>
    </source>
</evidence>
<dbReference type="Gene3D" id="3.40.1350.10">
    <property type="match status" value="1"/>
</dbReference>
<dbReference type="InterPro" id="IPR049173">
    <property type="entry name" value="NucS_N_sf"/>
</dbReference>
<dbReference type="InterPro" id="IPR048302">
    <property type="entry name" value="NucS_N"/>
</dbReference>
<name>A0A318SPE4_9DEIO</name>
<dbReference type="HAMAP" id="MF_00722">
    <property type="entry name" value="NucS"/>
    <property type="match status" value="1"/>
</dbReference>
<evidence type="ECO:0000256" key="2">
    <source>
        <dbReference type="ARBA" id="ARBA00022722"/>
    </source>
</evidence>
<evidence type="ECO:0000256" key="3">
    <source>
        <dbReference type="ARBA" id="ARBA00022759"/>
    </source>
</evidence>
<reference evidence="9 10" key="1">
    <citation type="submission" date="2018-06" db="EMBL/GenBank/DDBJ databases">
        <title>Genomic Encyclopedia of Type Strains, Phase IV (KMG-IV): sequencing the most valuable type-strain genomes for metagenomic binning, comparative biology and taxonomic classification.</title>
        <authorList>
            <person name="Goeker M."/>
        </authorList>
    </citation>
    <scope>NUCLEOTIDE SEQUENCE [LARGE SCALE GENOMIC DNA]</scope>
    <source>
        <strain evidence="9 10">DSM 18048</strain>
    </source>
</reference>
<proteinExistence type="inferred from homology"/>
<keyword evidence="5 6" id="KW-0238">DNA-binding</keyword>
<accession>A0A318SPE4</accession>
<dbReference type="Pfam" id="PF21003">
    <property type="entry name" value="NucS_N"/>
    <property type="match status" value="1"/>
</dbReference>
<organism evidence="9 10">
    <name type="scientific">Deinococcus yavapaiensis KR-236</name>
    <dbReference type="NCBI Taxonomy" id="694435"/>
    <lineage>
        <taxon>Bacteria</taxon>
        <taxon>Thermotogati</taxon>
        <taxon>Deinococcota</taxon>
        <taxon>Deinococci</taxon>
        <taxon>Deinococcales</taxon>
        <taxon>Deinococcaceae</taxon>
        <taxon>Deinococcus</taxon>
    </lineage>
</organism>
<keyword evidence="2 6" id="KW-0540">Nuclease</keyword>
<dbReference type="EMBL" id="QJSX01000005">
    <property type="protein sequence ID" value="PYE54620.1"/>
    <property type="molecule type" value="Genomic_DNA"/>
</dbReference>
<comment type="function">
    <text evidence="6">Cleaves both 3' and 5' ssDNA extremities of branched DNA structures.</text>
</comment>
<dbReference type="GO" id="GO:0000014">
    <property type="term" value="F:single-stranded DNA endodeoxyribonuclease activity"/>
    <property type="evidence" value="ECO:0007669"/>
    <property type="project" value="UniProtKB-UniRule"/>
</dbReference>
<keyword evidence="1 6" id="KW-0963">Cytoplasm</keyword>
<dbReference type="Gene3D" id="2.70.180.20">
    <property type="match status" value="1"/>
</dbReference>
<dbReference type="Proteomes" id="UP000248326">
    <property type="component" value="Unassembled WGS sequence"/>
</dbReference>
<sequence>MKPRRGALPYCVGVLREQLSSPTPVSLAAFLNGHVRSCDVLVQVVAECEVEYAGRALSTADAGCYVVMVKCDGSLQIHGARGVKPVNWQPRTDDVSAFVEEGRCVLVASRRSPEEVVKVTFHDVHLALALELEEAGFTLSGSEKDMQEALARSPHVIEQGLTVLDRELLVGVGGIDLYALDRDGRLVVVELKRARAGHEAVHQLARYVAAVRLQVPHREVRGILAAPSVTAPAREALTRQGLEFVEVTALAKSEPAAMQGALF</sequence>
<evidence type="ECO:0000313" key="9">
    <source>
        <dbReference type="EMBL" id="PYE54620.1"/>
    </source>
</evidence>
<evidence type="ECO:0000259" key="8">
    <source>
        <dbReference type="Pfam" id="PF21003"/>
    </source>
</evidence>
<dbReference type="Pfam" id="PF01939">
    <property type="entry name" value="NucS_C"/>
    <property type="match status" value="1"/>
</dbReference>
<keyword evidence="3 6" id="KW-0255">Endonuclease</keyword>
<dbReference type="CDD" id="cd22341">
    <property type="entry name" value="NucS-like"/>
    <property type="match status" value="1"/>
</dbReference>
<evidence type="ECO:0000256" key="4">
    <source>
        <dbReference type="ARBA" id="ARBA00022801"/>
    </source>
</evidence>
<dbReference type="EC" id="3.1.-.-" evidence="6"/>
<evidence type="ECO:0000256" key="1">
    <source>
        <dbReference type="ARBA" id="ARBA00022490"/>
    </source>
</evidence>
<comment type="caution">
    <text evidence="9">The sequence shown here is derived from an EMBL/GenBank/DDBJ whole genome shotgun (WGS) entry which is preliminary data.</text>
</comment>
<dbReference type="GO" id="GO:0005737">
    <property type="term" value="C:cytoplasm"/>
    <property type="evidence" value="ECO:0007669"/>
    <property type="project" value="UniProtKB-SubCell"/>
</dbReference>
<dbReference type="InterPro" id="IPR048301">
    <property type="entry name" value="NucS_C"/>
</dbReference>
<comment type="subcellular location">
    <subcellularLocation>
        <location evidence="6">Cytoplasm</location>
    </subcellularLocation>
</comment>
<feature type="domain" description="Endonuclease NucS N-terminal PH-like" evidence="8">
    <location>
        <begin position="41"/>
        <end position="133"/>
    </location>
</feature>
<dbReference type="AlphaFoldDB" id="A0A318SPE4"/>
<comment type="similarity">
    <text evidence="6">Belongs to the NucS endonuclease family.</text>
</comment>
<dbReference type="PANTHER" id="PTHR38814:SF1">
    <property type="entry name" value="ENDONUCLEASE NUCS"/>
    <property type="match status" value="1"/>
</dbReference>
<evidence type="ECO:0000256" key="6">
    <source>
        <dbReference type="HAMAP-Rule" id="MF_00722"/>
    </source>
</evidence>
<dbReference type="GO" id="GO:0003677">
    <property type="term" value="F:DNA binding"/>
    <property type="evidence" value="ECO:0007669"/>
    <property type="project" value="UniProtKB-KW"/>
</dbReference>
<protein>
    <recommendedName>
        <fullName evidence="6">Endonuclease NucS</fullName>
        <ecNumber evidence="6">3.1.-.-</ecNumber>
    </recommendedName>
</protein>
<evidence type="ECO:0000313" key="10">
    <source>
        <dbReference type="Proteomes" id="UP000248326"/>
    </source>
</evidence>
<keyword evidence="10" id="KW-1185">Reference proteome</keyword>
<feature type="domain" description="Endonuclease NucS C-terminal" evidence="7">
    <location>
        <begin position="142"/>
        <end position="248"/>
    </location>
</feature>
<dbReference type="InterPro" id="IPR002793">
    <property type="entry name" value="Endonuclease_NucS"/>
</dbReference>
<evidence type="ECO:0000256" key="5">
    <source>
        <dbReference type="ARBA" id="ARBA00023125"/>
    </source>
</evidence>
<dbReference type="NCBIfam" id="NF003270">
    <property type="entry name" value="PRK04247.1"/>
    <property type="match status" value="1"/>
</dbReference>
<dbReference type="InterPro" id="IPR011856">
    <property type="entry name" value="tRNA_endonuc-like_dom_sf"/>
</dbReference>
<keyword evidence="4 6" id="KW-0378">Hydrolase</keyword>
<gene>
    <name evidence="6" type="primary">nucS</name>
    <name evidence="9" type="ORF">DES52_105260</name>
</gene>
<dbReference type="PANTHER" id="PTHR38814">
    <property type="entry name" value="ENDONUCLEASE NUCS"/>
    <property type="match status" value="1"/>
</dbReference>